<dbReference type="NCBIfam" id="TIGR01656">
    <property type="entry name" value="Histidinol-ppas"/>
    <property type="match status" value="1"/>
</dbReference>
<dbReference type="PANTHER" id="PTHR42891:SF1">
    <property type="entry name" value="D-GLYCERO-BETA-D-MANNO-HEPTOSE-1,7-BISPHOSPHATE 7-PHOSPHATASE"/>
    <property type="match status" value="1"/>
</dbReference>
<dbReference type="PANTHER" id="PTHR42891">
    <property type="entry name" value="D-GLYCERO-BETA-D-MANNO-HEPTOSE-1,7-BISPHOSPHATE 7-PHOSPHATASE"/>
    <property type="match status" value="1"/>
</dbReference>
<dbReference type="Pfam" id="PF13242">
    <property type="entry name" value="Hydrolase_like"/>
    <property type="match status" value="1"/>
</dbReference>
<evidence type="ECO:0000256" key="8">
    <source>
        <dbReference type="SAM" id="MobiDB-lite"/>
    </source>
</evidence>
<dbReference type="Gene3D" id="3.40.50.1000">
    <property type="entry name" value="HAD superfamily/HAD-like"/>
    <property type="match status" value="1"/>
</dbReference>
<evidence type="ECO:0000256" key="2">
    <source>
        <dbReference type="ARBA" id="ARBA00005628"/>
    </source>
</evidence>
<protein>
    <recommendedName>
        <fullName evidence="7">D,D-heptose 1,7-bisphosphate phosphatase</fullName>
    </recommendedName>
</protein>
<evidence type="ECO:0000256" key="5">
    <source>
        <dbReference type="ARBA" id="ARBA00022801"/>
    </source>
</evidence>
<dbReference type="InterPro" id="IPR023214">
    <property type="entry name" value="HAD_sf"/>
</dbReference>
<name>A0ABW7QP96_9ACTN</name>
<dbReference type="EMBL" id="JBIRGQ010000003">
    <property type="protein sequence ID" value="MFH8546787.1"/>
    <property type="molecule type" value="Genomic_DNA"/>
</dbReference>
<dbReference type="InterPro" id="IPR006439">
    <property type="entry name" value="HAD-SF_hydro_IA"/>
</dbReference>
<evidence type="ECO:0000313" key="9">
    <source>
        <dbReference type="EMBL" id="MFH8546787.1"/>
    </source>
</evidence>
<proteinExistence type="inferred from homology"/>
<feature type="compositionally biased region" description="Pro residues" evidence="8">
    <location>
        <begin position="1"/>
        <end position="12"/>
    </location>
</feature>
<feature type="region of interest" description="Disordered" evidence="8">
    <location>
        <begin position="1"/>
        <end position="38"/>
    </location>
</feature>
<dbReference type="RefSeq" id="WP_397712533.1">
    <property type="nucleotide sequence ID" value="NZ_JBIRGN010000003.1"/>
</dbReference>
<dbReference type="InterPro" id="IPR004446">
    <property type="entry name" value="Heptose_bisP_phosphatase"/>
</dbReference>
<evidence type="ECO:0000256" key="6">
    <source>
        <dbReference type="ARBA" id="ARBA00023277"/>
    </source>
</evidence>
<evidence type="ECO:0000313" key="10">
    <source>
        <dbReference type="Proteomes" id="UP001610818"/>
    </source>
</evidence>
<comment type="caution">
    <text evidence="9">The sequence shown here is derived from an EMBL/GenBank/DDBJ whole genome shotgun (WGS) entry which is preliminary data.</text>
</comment>
<evidence type="ECO:0000256" key="3">
    <source>
        <dbReference type="ARBA" id="ARBA00022490"/>
    </source>
</evidence>
<reference evidence="9 10" key="1">
    <citation type="submission" date="2024-10" db="EMBL/GenBank/DDBJ databases">
        <title>The Natural Products Discovery Center: Release of the First 8490 Sequenced Strains for Exploring Actinobacteria Biosynthetic Diversity.</title>
        <authorList>
            <person name="Kalkreuter E."/>
            <person name="Kautsar S.A."/>
            <person name="Yang D."/>
            <person name="Bader C.D."/>
            <person name="Teijaro C.N."/>
            <person name="Fluegel L."/>
            <person name="Davis C.M."/>
            <person name="Simpson J.R."/>
            <person name="Lauterbach L."/>
            <person name="Steele A.D."/>
            <person name="Gui C."/>
            <person name="Meng S."/>
            <person name="Li G."/>
            <person name="Viehrig K."/>
            <person name="Ye F."/>
            <person name="Su P."/>
            <person name="Kiefer A.F."/>
            <person name="Nichols A."/>
            <person name="Cepeda A.J."/>
            <person name="Yan W."/>
            <person name="Fan B."/>
            <person name="Jiang Y."/>
            <person name="Adhikari A."/>
            <person name="Zheng C.-J."/>
            <person name="Schuster L."/>
            <person name="Cowan T.M."/>
            <person name="Smanski M.J."/>
            <person name="Chevrette M.G."/>
            <person name="De Carvalho L.P.S."/>
            <person name="Shen B."/>
        </authorList>
    </citation>
    <scope>NUCLEOTIDE SEQUENCE [LARGE SCALE GENOMIC DNA]</scope>
    <source>
        <strain evidence="9 10">NPDC017990</strain>
    </source>
</reference>
<evidence type="ECO:0000256" key="1">
    <source>
        <dbReference type="ARBA" id="ARBA00004496"/>
    </source>
</evidence>
<keyword evidence="10" id="KW-1185">Reference proteome</keyword>
<dbReference type="Proteomes" id="UP001610818">
    <property type="component" value="Unassembled WGS sequence"/>
</dbReference>
<dbReference type="InterPro" id="IPR006549">
    <property type="entry name" value="HAD-SF_hydro_IIIA"/>
</dbReference>
<dbReference type="NCBIfam" id="TIGR01662">
    <property type="entry name" value="HAD-SF-IIIA"/>
    <property type="match status" value="1"/>
</dbReference>
<keyword evidence="6" id="KW-0119">Carbohydrate metabolism</keyword>
<accession>A0ABW7QP96</accession>
<keyword evidence="3" id="KW-0963">Cytoplasm</keyword>
<dbReference type="SUPFAM" id="SSF56784">
    <property type="entry name" value="HAD-like"/>
    <property type="match status" value="1"/>
</dbReference>
<organism evidence="9 10">
    <name type="scientific">Streptomyces longisporoflavus</name>
    <dbReference type="NCBI Taxonomy" id="28044"/>
    <lineage>
        <taxon>Bacteria</taxon>
        <taxon>Bacillati</taxon>
        <taxon>Actinomycetota</taxon>
        <taxon>Actinomycetes</taxon>
        <taxon>Kitasatosporales</taxon>
        <taxon>Streptomycetaceae</taxon>
        <taxon>Streptomyces</taxon>
    </lineage>
</organism>
<dbReference type="InterPro" id="IPR006543">
    <property type="entry name" value="Histidinol-phos"/>
</dbReference>
<dbReference type="InterPro" id="IPR036412">
    <property type="entry name" value="HAD-like_sf"/>
</dbReference>
<comment type="subcellular location">
    <subcellularLocation>
        <location evidence="1">Cytoplasm</location>
    </subcellularLocation>
</comment>
<keyword evidence="5" id="KW-0378">Hydrolase</keyword>
<keyword evidence="4" id="KW-0479">Metal-binding</keyword>
<gene>
    <name evidence="9" type="ORF">ACH4F9_17440</name>
</gene>
<dbReference type="NCBIfam" id="TIGR01549">
    <property type="entry name" value="HAD-SF-IA-v1"/>
    <property type="match status" value="1"/>
</dbReference>
<evidence type="ECO:0000256" key="7">
    <source>
        <dbReference type="ARBA" id="ARBA00031828"/>
    </source>
</evidence>
<comment type="similarity">
    <text evidence="2">Belongs to the GmhB family.</text>
</comment>
<sequence length="230" mass="23296">MNHPPAQAPPPATGGEGPWLTESPHATPSTPHDDDPGLPAAILFDRDGTLVEDVPYNGDPALVRLMPTARDAVEAVRAAGIPVGVVSNQSGVARGLLTRARVDAVRRRVEELLGPFTVWAICPHGPGDGCGCRKPAPGLVRAACERLGVPAGRTAVIGDIEADMGAARAAGARGVLVPTPVTRAEEIASAETVAPDLLSAVGLLLGPPKAASRAAAAGATGARPGEGERR</sequence>
<evidence type="ECO:0000256" key="4">
    <source>
        <dbReference type="ARBA" id="ARBA00022723"/>
    </source>
</evidence>